<keyword evidence="1" id="KW-0472">Membrane</keyword>
<keyword evidence="1" id="KW-0812">Transmembrane</keyword>
<evidence type="ECO:0000256" key="1">
    <source>
        <dbReference type="SAM" id="Phobius"/>
    </source>
</evidence>
<name>A0A7L6AVE0_9GAMM</name>
<sequence>MHTENMKYWEARDKKLNMDYELARKNQDYGLILSVVSIAAGSLIAYLVDPWVGATITGAGASVAGIATLKKMVSKPNQILGRQAIHSNSPT</sequence>
<evidence type="ECO:0000313" key="2">
    <source>
        <dbReference type="EMBL" id="QLQ32887.1"/>
    </source>
</evidence>
<dbReference type="EMBL" id="CP059265">
    <property type="protein sequence ID" value="QLQ32887.1"/>
    <property type="molecule type" value="Genomic_DNA"/>
</dbReference>
<proteinExistence type="predicted"/>
<organism evidence="2 3">
    <name type="scientific">Candidatus Thiothrix singaporensis</name>
    <dbReference type="NCBI Taxonomy" id="2799669"/>
    <lineage>
        <taxon>Bacteria</taxon>
        <taxon>Pseudomonadati</taxon>
        <taxon>Pseudomonadota</taxon>
        <taxon>Gammaproteobacteria</taxon>
        <taxon>Thiotrichales</taxon>
        <taxon>Thiotrichaceae</taxon>
        <taxon>Thiothrix</taxon>
    </lineage>
</organism>
<gene>
    <name evidence="2" type="ORF">HZT40_16250</name>
</gene>
<keyword evidence="3" id="KW-1185">Reference proteome</keyword>
<dbReference type="AlphaFoldDB" id="A0A7L6AVE0"/>
<protein>
    <submittedName>
        <fullName evidence="2">Uncharacterized protein</fullName>
    </submittedName>
</protein>
<dbReference type="Proteomes" id="UP000510621">
    <property type="component" value="Chromosome"/>
</dbReference>
<reference evidence="2" key="1">
    <citation type="submission" date="2020-06" db="EMBL/GenBank/DDBJ databases">
        <title>Analysis procedures for assessing recovery of high quality, complete, closed genomes from Nanopore long read metagenome sequencing.</title>
        <authorList>
            <person name="Bessarab I."/>
            <person name="Arumugam K."/>
            <person name="Haryono M."/>
            <person name="Liu X."/>
            <person name="Roy S."/>
            <person name="Zuniga-Montanez R.E."/>
            <person name="Qiu G."/>
            <person name="Drautz-Moses D.I."/>
            <person name="Law Y.Y."/>
            <person name="Wuertz S."/>
            <person name="Lauro F.M."/>
            <person name="Huson D.H."/>
            <person name="Williams R.B."/>
        </authorList>
    </citation>
    <scope>NUCLEOTIDE SEQUENCE [LARGE SCALE GENOMIC DNA]</scope>
    <source>
        <strain evidence="2">SSD2</strain>
    </source>
</reference>
<accession>A0A7L6AVE0</accession>
<feature type="transmembrane region" description="Helical" evidence="1">
    <location>
        <begin position="54"/>
        <end position="73"/>
    </location>
</feature>
<keyword evidence="1" id="KW-1133">Transmembrane helix</keyword>
<feature type="transmembrane region" description="Helical" evidence="1">
    <location>
        <begin position="29"/>
        <end position="48"/>
    </location>
</feature>
<dbReference type="KEGG" id="this:HZT40_16250"/>
<evidence type="ECO:0000313" key="3">
    <source>
        <dbReference type="Proteomes" id="UP000510621"/>
    </source>
</evidence>